<dbReference type="Pfam" id="PF03721">
    <property type="entry name" value="UDPG_MGDP_dh_N"/>
    <property type="match status" value="1"/>
</dbReference>
<feature type="active site" description="Nucleophile" evidence="9">
    <location>
        <position position="275"/>
    </location>
</feature>
<feature type="domain" description="UDP-glucose/GDP-mannose dehydrogenase C-terminal" evidence="11">
    <location>
        <begin position="331"/>
        <end position="447"/>
    </location>
</feature>
<feature type="binding site" evidence="10">
    <location>
        <position position="345"/>
    </location>
    <ligand>
        <name>NAD(+)</name>
        <dbReference type="ChEBI" id="CHEBI:57540"/>
    </ligand>
</feature>
<evidence type="ECO:0000256" key="4">
    <source>
        <dbReference type="ARBA" id="ARBA00015132"/>
    </source>
</evidence>
<evidence type="ECO:0000256" key="10">
    <source>
        <dbReference type="PIRSR" id="PIRSR500133-3"/>
    </source>
</evidence>
<evidence type="ECO:0000256" key="8">
    <source>
        <dbReference type="PIRNR" id="PIRNR000124"/>
    </source>
</evidence>
<feature type="binding site" evidence="10">
    <location>
        <begin position="129"/>
        <end position="130"/>
    </location>
    <ligand>
        <name>NAD(+)</name>
        <dbReference type="ChEBI" id="CHEBI:57540"/>
    </ligand>
</feature>
<name>A0AAD8A5B6_DIPPU</name>
<dbReference type="InterPro" id="IPR036291">
    <property type="entry name" value="NAD(P)-bd_dom_sf"/>
</dbReference>
<evidence type="ECO:0000313" key="13">
    <source>
        <dbReference type="Proteomes" id="UP001233999"/>
    </source>
</evidence>
<evidence type="ECO:0000256" key="5">
    <source>
        <dbReference type="ARBA" id="ARBA00023002"/>
    </source>
</evidence>
<reference evidence="12" key="1">
    <citation type="journal article" date="2023" name="IScience">
        <title>Live-bearing cockroach genome reveals convergent evolutionary mechanisms linked to viviparity in insects and beyond.</title>
        <authorList>
            <person name="Fouks B."/>
            <person name="Harrison M.C."/>
            <person name="Mikhailova A.A."/>
            <person name="Marchal E."/>
            <person name="English S."/>
            <person name="Carruthers M."/>
            <person name="Jennings E.C."/>
            <person name="Chiamaka E.L."/>
            <person name="Frigard R.A."/>
            <person name="Pippel M."/>
            <person name="Attardo G.M."/>
            <person name="Benoit J.B."/>
            <person name="Bornberg-Bauer E."/>
            <person name="Tobe S.S."/>
        </authorList>
    </citation>
    <scope>NUCLEOTIDE SEQUENCE</scope>
    <source>
        <strain evidence="12">Stay&amp;Tobe</strain>
    </source>
</reference>
<accession>A0AAD8A5B6</accession>
<feature type="binding site" evidence="10">
    <location>
        <begin position="275"/>
        <end position="278"/>
    </location>
    <ligand>
        <name>NAD(+)</name>
        <dbReference type="ChEBI" id="CHEBI:57540"/>
    </ligand>
</feature>
<dbReference type="PIRSF" id="PIRSF000124">
    <property type="entry name" value="UDPglc_GDPman_dh"/>
    <property type="match status" value="1"/>
</dbReference>
<comment type="catalytic activity">
    <reaction evidence="7 8">
        <text>UDP-alpha-D-glucose + 2 NAD(+) + H2O = UDP-alpha-D-glucuronate + 2 NADH + 3 H(+)</text>
        <dbReference type="Rhea" id="RHEA:23596"/>
        <dbReference type="ChEBI" id="CHEBI:15377"/>
        <dbReference type="ChEBI" id="CHEBI:15378"/>
        <dbReference type="ChEBI" id="CHEBI:57540"/>
        <dbReference type="ChEBI" id="CHEBI:57945"/>
        <dbReference type="ChEBI" id="CHEBI:58052"/>
        <dbReference type="ChEBI" id="CHEBI:58885"/>
        <dbReference type="EC" id="1.1.1.22"/>
    </reaction>
</comment>
<feature type="binding site" evidence="10">
    <location>
        <position position="40"/>
    </location>
    <ligand>
        <name>NAD(+)</name>
        <dbReference type="ChEBI" id="CHEBI:57540"/>
    </ligand>
</feature>
<evidence type="ECO:0000256" key="7">
    <source>
        <dbReference type="ARBA" id="ARBA00047473"/>
    </source>
</evidence>
<sequence length="479" mass="52939">MVIKKICCLGAGYVGGPTCSVMALKCPDITVTVVDKSKDRISQWNSDKLPIYEPGLDEVVRECRGRNLFFSTDIETAIKEADLIFISVNTPTKTFGNGKGRAADLKYVEGAARMIAEVATGNKIVVEKSTVPVRAAESILNILRANNRPGVSYQILSNPEFLAEGTAIDDLLYADRVLIGGEETPEGHAAIEELCWVYEHWISRRNIITTNTWSSELSKLAANAFLAQRISSINSLSAVCEATGADISEVARAVGLDSRIGSKFLQASVGFGGSCFQKDILNLVYICECLNLPEVAAYWQQVIDMNEYQKSRFSAKVIESLFNTVSDKQITILGFAFKKDTGDTRESPAIHVCTTLLDEGAKLHIYDPKVESSQIVDDLTHPSVTEEPEKVKNSITIHNDPYKATMGTHAIVLCTEWDEFMTLDYERIYKSMMKPAHIFDGRKILDHDSLIKIGFQVQTIGKRLARPLLARSWGSSHQA</sequence>
<feature type="binding site" evidence="10">
    <location>
        <position position="35"/>
    </location>
    <ligand>
        <name>NAD(+)</name>
        <dbReference type="ChEBI" id="CHEBI:57540"/>
    </ligand>
</feature>
<dbReference type="Proteomes" id="UP001233999">
    <property type="component" value="Unassembled WGS sequence"/>
</dbReference>
<dbReference type="PANTHER" id="PTHR11374">
    <property type="entry name" value="UDP-GLUCOSE DEHYDROGENASE/UDP-MANNAC DEHYDROGENASE"/>
    <property type="match status" value="1"/>
</dbReference>
<dbReference type="Pfam" id="PF03720">
    <property type="entry name" value="UDPG_MGDP_dh_C"/>
    <property type="match status" value="1"/>
</dbReference>
<comment type="caution">
    <text evidence="12">The sequence shown here is derived from an EMBL/GenBank/DDBJ whole genome shotgun (WGS) entry which is preliminary data.</text>
</comment>
<dbReference type="InterPro" id="IPR001732">
    <property type="entry name" value="UDP-Glc/GDP-Man_DH_N"/>
</dbReference>
<evidence type="ECO:0000313" key="12">
    <source>
        <dbReference type="EMBL" id="KAJ9592729.1"/>
    </source>
</evidence>
<dbReference type="SUPFAM" id="SSF48179">
    <property type="entry name" value="6-phosphogluconate dehydrogenase C-terminal domain-like"/>
    <property type="match status" value="1"/>
</dbReference>
<dbReference type="SUPFAM" id="SSF52413">
    <property type="entry name" value="UDP-glucose/GDP-mannose dehydrogenase C-terminal domain"/>
    <property type="match status" value="1"/>
</dbReference>
<dbReference type="PANTHER" id="PTHR11374:SF3">
    <property type="entry name" value="UDP-GLUCOSE 6-DEHYDROGENASE"/>
    <property type="match status" value="1"/>
</dbReference>
<dbReference type="NCBIfam" id="TIGR03026">
    <property type="entry name" value="NDP-sugDHase"/>
    <property type="match status" value="1"/>
</dbReference>
<dbReference type="Gene3D" id="3.40.50.720">
    <property type="entry name" value="NAD(P)-binding Rossmann-like Domain"/>
    <property type="match status" value="2"/>
</dbReference>
<dbReference type="GO" id="GO:0051287">
    <property type="term" value="F:NAD binding"/>
    <property type="evidence" value="ECO:0007669"/>
    <property type="project" value="InterPro"/>
</dbReference>
<dbReference type="InterPro" id="IPR014026">
    <property type="entry name" value="UDP-Glc/GDP-Man_DH_dimer"/>
</dbReference>
<protein>
    <recommendedName>
        <fullName evidence="4 8">UDP-glucose 6-dehydrogenase</fullName>
        <ecNumber evidence="3 8">1.1.1.22</ecNumber>
    </recommendedName>
</protein>
<dbReference type="InterPro" id="IPR017476">
    <property type="entry name" value="UDP-Glc/GDP-Man"/>
</dbReference>
<dbReference type="InterPro" id="IPR036220">
    <property type="entry name" value="UDP-Glc/GDP-Man_DH_C_sf"/>
</dbReference>
<dbReference type="Pfam" id="PF00984">
    <property type="entry name" value="UDPG_MGDP_dh"/>
    <property type="match status" value="1"/>
</dbReference>
<organism evidence="12 13">
    <name type="scientific">Diploptera punctata</name>
    <name type="common">Pacific beetle cockroach</name>
    <dbReference type="NCBI Taxonomy" id="6984"/>
    <lineage>
        <taxon>Eukaryota</taxon>
        <taxon>Metazoa</taxon>
        <taxon>Ecdysozoa</taxon>
        <taxon>Arthropoda</taxon>
        <taxon>Hexapoda</taxon>
        <taxon>Insecta</taxon>
        <taxon>Pterygota</taxon>
        <taxon>Neoptera</taxon>
        <taxon>Polyneoptera</taxon>
        <taxon>Dictyoptera</taxon>
        <taxon>Blattodea</taxon>
        <taxon>Blaberoidea</taxon>
        <taxon>Blaberidae</taxon>
        <taxon>Diplopterinae</taxon>
        <taxon>Diploptera</taxon>
    </lineage>
</organism>
<dbReference type="FunFam" id="3.40.50.720:FF:000114">
    <property type="entry name" value="UDP-glucose 6-dehydrogenase"/>
    <property type="match status" value="1"/>
</dbReference>
<dbReference type="InterPro" id="IPR014027">
    <property type="entry name" value="UDP-Glc/GDP-Man_DH_C"/>
</dbReference>
<keyword evidence="13" id="KW-1185">Reference proteome</keyword>
<evidence type="ECO:0000256" key="1">
    <source>
        <dbReference type="ARBA" id="ARBA00004701"/>
    </source>
</evidence>
<keyword evidence="6 8" id="KW-0520">NAD</keyword>
<evidence type="ECO:0000256" key="2">
    <source>
        <dbReference type="ARBA" id="ARBA00006601"/>
    </source>
</evidence>
<comment type="pathway">
    <text evidence="1">Nucleotide-sugar biosynthesis; UDP-alpha-D-glucuronate biosynthesis; UDP-alpha-D-glucuronate from UDP-alpha-D-glucose: step 1/1.</text>
</comment>
<dbReference type="InterPro" id="IPR008927">
    <property type="entry name" value="6-PGluconate_DH-like_C_sf"/>
</dbReference>
<keyword evidence="5 8" id="KW-0560">Oxidoreductase</keyword>
<feature type="binding site" evidence="10">
    <location>
        <begin position="10"/>
        <end position="15"/>
    </location>
    <ligand>
        <name>NAD(+)</name>
        <dbReference type="ChEBI" id="CHEBI:57540"/>
    </ligand>
</feature>
<dbReference type="AlphaFoldDB" id="A0AAD8A5B6"/>
<evidence type="ECO:0000256" key="9">
    <source>
        <dbReference type="PIRSR" id="PIRSR500133-1"/>
    </source>
</evidence>
<dbReference type="GO" id="GO:0005634">
    <property type="term" value="C:nucleus"/>
    <property type="evidence" value="ECO:0007669"/>
    <property type="project" value="TreeGrafter"/>
</dbReference>
<reference evidence="12" key="2">
    <citation type="submission" date="2023-05" db="EMBL/GenBank/DDBJ databases">
        <authorList>
            <person name="Fouks B."/>
        </authorList>
    </citation>
    <scope>NUCLEOTIDE SEQUENCE</scope>
    <source>
        <strain evidence="12">Stay&amp;Tobe</strain>
        <tissue evidence="12">Testes</tissue>
    </source>
</reference>
<dbReference type="FunFam" id="3.40.50.720:FF:000032">
    <property type="entry name" value="UDP-glucose 6-dehydrogenase"/>
    <property type="match status" value="1"/>
</dbReference>
<evidence type="ECO:0000259" key="11">
    <source>
        <dbReference type="SMART" id="SM00984"/>
    </source>
</evidence>
<evidence type="ECO:0000256" key="6">
    <source>
        <dbReference type="ARBA" id="ARBA00023027"/>
    </source>
</evidence>
<dbReference type="SMART" id="SM00984">
    <property type="entry name" value="UDPG_MGDP_dh_C"/>
    <property type="match status" value="1"/>
</dbReference>
<feature type="binding site" evidence="10">
    <location>
        <position position="164"/>
    </location>
    <ligand>
        <name>NAD(+)</name>
        <dbReference type="ChEBI" id="CHEBI:57540"/>
    </ligand>
</feature>
<dbReference type="InterPro" id="IPR028356">
    <property type="entry name" value="UDPglc_DH_euk"/>
</dbReference>
<evidence type="ECO:0000256" key="3">
    <source>
        <dbReference type="ARBA" id="ARBA00012954"/>
    </source>
</evidence>
<dbReference type="EMBL" id="JASPKZ010003812">
    <property type="protein sequence ID" value="KAJ9592729.1"/>
    <property type="molecule type" value="Genomic_DNA"/>
</dbReference>
<dbReference type="Gene3D" id="1.20.5.100">
    <property type="entry name" value="Cytochrome c1, transmembrane anchor, C-terminal"/>
    <property type="match status" value="1"/>
</dbReference>
<feature type="binding site" evidence="10">
    <location>
        <begin position="88"/>
        <end position="92"/>
    </location>
    <ligand>
        <name>NAD(+)</name>
        <dbReference type="ChEBI" id="CHEBI:57540"/>
    </ligand>
</feature>
<dbReference type="SUPFAM" id="SSF51735">
    <property type="entry name" value="NAD(P)-binding Rossmann-fold domains"/>
    <property type="match status" value="1"/>
</dbReference>
<dbReference type="PIRSF" id="PIRSF500133">
    <property type="entry name" value="UDPglc_DH_euk"/>
    <property type="match status" value="1"/>
</dbReference>
<gene>
    <name evidence="12" type="ORF">L9F63_015609</name>
</gene>
<dbReference type="EC" id="1.1.1.22" evidence="3 8"/>
<dbReference type="FunFam" id="1.20.5.100:FF:000001">
    <property type="entry name" value="UDP-glucose 6-dehydrogenase"/>
    <property type="match status" value="1"/>
</dbReference>
<comment type="function">
    <text evidence="8">Involved in the biosynthesis of glycosaminoglycans; hyaluronan, chondroitin sulfate, and heparan sulfate.</text>
</comment>
<dbReference type="GO" id="GO:0006024">
    <property type="term" value="P:glycosaminoglycan biosynthetic process"/>
    <property type="evidence" value="ECO:0007669"/>
    <property type="project" value="TreeGrafter"/>
</dbReference>
<dbReference type="GO" id="GO:0003979">
    <property type="term" value="F:UDP-glucose 6-dehydrogenase activity"/>
    <property type="evidence" value="ECO:0007669"/>
    <property type="project" value="UniProtKB-EC"/>
</dbReference>
<proteinExistence type="inferred from homology"/>
<comment type="similarity">
    <text evidence="2 8">Belongs to the UDP-glucose/GDP-mannose dehydrogenase family.</text>
</comment>